<sequence>MKAFTFIHTSDLHLDLPIRGWKGSTEELLLRQREYRQTFERIIRLAKDRQVHFLLISGDFLEHQTIAWSTVKWIMDQFHQLPATRVFISPGKSDPWIKDSFYRTLDWPEHVHIFTDKWEELVFEEYSLRIIGKGKGENVSNVALPAWVTGPAEEERRMMITYGDVNEADLVPLELDYVALGQNHQRNVYQLDNTRNTVVCHPGSPEGISWKETGERTVTWGQFDSDGLTIEHLPIQTRRLERIEVDVTACKSIDEVLEKIVQSIPERKDREVCWCLKITGRRDPGLILHPDQVSQKLKERSFFHVEVQDQTTMGYNLDQLRSHGGLLGAYIRKMEKKIKEAAPEERMVLYRALEQGLDALLKEVKYL</sequence>
<gene>
    <name evidence="2" type="ORF">SAMN06264849_104167</name>
</gene>
<dbReference type="GO" id="GO:0004527">
    <property type="term" value="F:exonuclease activity"/>
    <property type="evidence" value="ECO:0007669"/>
    <property type="project" value="UniProtKB-KW"/>
</dbReference>
<dbReference type="AlphaFoldDB" id="A0A521CT28"/>
<keyword evidence="2" id="KW-0269">Exonuclease</keyword>
<dbReference type="PANTHER" id="PTHR30337">
    <property type="entry name" value="COMPONENT OF ATP-DEPENDENT DSDNA EXONUCLEASE"/>
    <property type="match status" value="1"/>
</dbReference>
<dbReference type="Gene3D" id="3.60.21.10">
    <property type="match status" value="2"/>
</dbReference>
<dbReference type="InterPro" id="IPR050535">
    <property type="entry name" value="DNA_Repair-Maintenance_Comp"/>
</dbReference>
<evidence type="ECO:0000313" key="3">
    <source>
        <dbReference type="Proteomes" id="UP000315636"/>
    </source>
</evidence>
<organism evidence="2 3">
    <name type="scientific">Melghirimyces algeriensis</name>
    <dbReference type="NCBI Taxonomy" id="910412"/>
    <lineage>
        <taxon>Bacteria</taxon>
        <taxon>Bacillati</taxon>
        <taxon>Bacillota</taxon>
        <taxon>Bacilli</taxon>
        <taxon>Bacillales</taxon>
        <taxon>Thermoactinomycetaceae</taxon>
        <taxon>Melghirimyces</taxon>
    </lineage>
</organism>
<dbReference type="InterPro" id="IPR029052">
    <property type="entry name" value="Metallo-depent_PP-like"/>
</dbReference>
<accession>A0A521CT28</accession>
<keyword evidence="2" id="KW-0540">Nuclease</keyword>
<dbReference type="EMBL" id="FXTI01000004">
    <property type="protein sequence ID" value="SMO62623.1"/>
    <property type="molecule type" value="Genomic_DNA"/>
</dbReference>
<keyword evidence="2" id="KW-0378">Hydrolase</keyword>
<evidence type="ECO:0000259" key="1">
    <source>
        <dbReference type="Pfam" id="PF00149"/>
    </source>
</evidence>
<protein>
    <submittedName>
        <fullName evidence="2">DNA repair exonuclease SbcCD nuclease subunit</fullName>
    </submittedName>
</protein>
<feature type="domain" description="Calcineurin-like phosphoesterase" evidence="1">
    <location>
        <begin position="5"/>
        <end position="134"/>
    </location>
</feature>
<dbReference type="Pfam" id="PF00149">
    <property type="entry name" value="Metallophos"/>
    <property type="match status" value="1"/>
</dbReference>
<proteinExistence type="predicted"/>
<dbReference type="SUPFAM" id="SSF56300">
    <property type="entry name" value="Metallo-dependent phosphatases"/>
    <property type="match status" value="1"/>
</dbReference>
<reference evidence="2 3" key="1">
    <citation type="submission" date="2017-05" db="EMBL/GenBank/DDBJ databases">
        <authorList>
            <person name="Varghese N."/>
            <person name="Submissions S."/>
        </authorList>
    </citation>
    <scope>NUCLEOTIDE SEQUENCE [LARGE SCALE GENOMIC DNA]</scope>
    <source>
        <strain evidence="2 3">DSM 45474</strain>
    </source>
</reference>
<dbReference type="RefSeq" id="WP_185956140.1">
    <property type="nucleotide sequence ID" value="NZ_FXTI01000004.1"/>
</dbReference>
<evidence type="ECO:0000313" key="2">
    <source>
        <dbReference type="EMBL" id="SMO62623.1"/>
    </source>
</evidence>
<dbReference type="InterPro" id="IPR004843">
    <property type="entry name" value="Calcineurin-like_PHP"/>
</dbReference>
<name>A0A521CT28_9BACL</name>
<keyword evidence="3" id="KW-1185">Reference proteome</keyword>
<dbReference type="Proteomes" id="UP000315636">
    <property type="component" value="Unassembled WGS sequence"/>
</dbReference>